<feature type="compositionally biased region" description="Low complexity" evidence="1">
    <location>
        <begin position="333"/>
        <end position="357"/>
    </location>
</feature>
<organism evidence="2 3">
    <name type="scientific">Streptomyces justiciae</name>
    <dbReference type="NCBI Taxonomy" id="2780140"/>
    <lineage>
        <taxon>Bacteria</taxon>
        <taxon>Bacillati</taxon>
        <taxon>Actinomycetota</taxon>
        <taxon>Actinomycetes</taxon>
        <taxon>Kitasatosporales</taxon>
        <taxon>Streptomycetaceae</taxon>
        <taxon>Streptomyces</taxon>
    </lineage>
</organism>
<feature type="compositionally biased region" description="Pro residues" evidence="1">
    <location>
        <begin position="563"/>
        <end position="580"/>
    </location>
</feature>
<evidence type="ECO:0000313" key="2">
    <source>
        <dbReference type="EMBL" id="MDT7846820.1"/>
    </source>
</evidence>
<dbReference type="Proteomes" id="UP001257948">
    <property type="component" value="Unassembled WGS sequence"/>
</dbReference>
<feature type="region of interest" description="Disordered" evidence="1">
    <location>
        <begin position="397"/>
        <end position="483"/>
    </location>
</feature>
<feature type="compositionally biased region" description="Low complexity" evidence="1">
    <location>
        <begin position="423"/>
        <end position="459"/>
    </location>
</feature>
<reference evidence="3" key="1">
    <citation type="submission" date="2023-07" db="EMBL/GenBank/DDBJ databases">
        <title>Draft genome sequence of the endophytic actinobacterium Streptomyces justiciae WPN32, a potential antibiotic producer.</title>
        <authorList>
            <person name="Yasawong M."/>
            <person name="Pana W."/>
            <person name="Ganta P."/>
            <person name="Santapan N."/>
            <person name="Songngamsuk T."/>
            <person name="Phatcharaharikarn M."/>
            <person name="Kerdtoob S."/>
            <person name="Nantapong N."/>
        </authorList>
    </citation>
    <scope>NUCLEOTIDE SEQUENCE [LARGE SCALE GENOMIC DNA]</scope>
    <source>
        <strain evidence="3">WPN32</strain>
    </source>
</reference>
<feature type="region of interest" description="Disordered" evidence="1">
    <location>
        <begin position="497"/>
        <end position="621"/>
    </location>
</feature>
<accession>A0ABU3M5V7</accession>
<gene>
    <name evidence="2" type="ORF">RQC66_39490</name>
</gene>
<feature type="compositionally biased region" description="Pro residues" evidence="1">
    <location>
        <begin position="600"/>
        <end position="621"/>
    </location>
</feature>
<evidence type="ECO:0000256" key="1">
    <source>
        <dbReference type="SAM" id="MobiDB-lite"/>
    </source>
</evidence>
<dbReference type="EMBL" id="JAVTLL010000039">
    <property type="protein sequence ID" value="MDT7846820.1"/>
    <property type="molecule type" value="Genomic_DNA"/>
</dbReference>
<name>A0ABU3M5V7_9ACTN</name>
<feature type="compositionally biased region" description="Gly residues" evidence="1">
    <location>
        <begin position="358"/>
        <end position="367"/>
    </location>
</feature>
<feature type="compositionally biased region" description="Low complexity" evidence="1">
    <location>
        <begin position="530"/>
        <end position="547"/>
    </location>
</feature>
<sequence>MADFRRQPEWQQQADRHSTLIDPVLTVKPISRFDYTARRQVTAIDHALVFATAGGAYDVYVPPHRPSRTDAATRRYTSVYEVDMGSHPVRLDLQLPSDDDAFAFGATADLTWRVHDPEAFVRSGERDVPTRLTRELQQFARPVSRGYSIEDSATAEAAVQQALSVGSFAAGIGLTVTCVLRLSLDDEAIAHRRRQRALRYETDMLDPEHAYRMRVAQQSFELEALQQRQQQQLVAEKIHFYQYWLQHGGVGAWALHLAAHPEDTQLVINNIHQDQLTFIKTQLELISGDDLEDYQKAESLKQIRQEIDDLLHRRTQPPTAPGGELPAAPGPAYPGETATPGVPYVPGSGPAPTTPYGPGTGAPYGPGTGPVSGAPYAPGTGPVSGAPYAPGTGPVSGAPYAPGTGPSPATPTSGYGPPPGTPYAPGAGPVPGEAYPPGNGTPPGGSYVPGPVPGGAYPPGTGGLPGGAYPPGTGGLPGEAYPPGAGAAPGGPYVPPVPGGGGYPPGSGPVAGVPYVPGQAPGPAAPPSSPYAAPSPYAPGGASTPGAPSSPPPAPDPGTATAPNPPGGPVPDTPPAPGPFAPAQSSAPVPPSAPVQASAPAPPEPPPAPPSGSPAPDTEPS</sequence>
<keyword evidence="3" id="KW-1185">Reference proteome</keyword>
<feature type="compositionally biased region" description="Low complexity" evidence="1">
    <location>
        <begin position="397"/>
        <end position="415"/>
    </location>
</feature>
<feature type="compositionally biased region" description="Low complexity" evidence="1">
    <location>
        <begin position="508"/>
        <end position="522"/>
    </location>
</feature>
<protein>
    <recommendedName>
        <fullName evidence="4">PE-PGRS family protein</fullName>
    </recommendedName>
</protein>
<dbReference type="RefSeq" id="WP_314207059.1">
    <property type="nucleotide sequence ID" value="NZ_JAVTLL010000039.1"/>
</dbReference>
<evidence type="ECO:0008006" key="4">
    <source>
        <dbReference type="Google" id="ProtNLM"/>
    </source>
</evidence>
<comment type="caution">
    <text evidence="2">The sequence shown here is derived from an EMBL/GenBank/DDBJ whole genome shotgun (WGS) entry which is preliminary data.</text>
</comment>
<proteinExistence type="predicted"/>
<feature type="region of interest" description="Disordered" evidence="1">
    <location>
        <begin position="313"/>
        <end position="367"/>
    </location>
</feature>
<evidence type="ECO:0000313" key="3">
    <source>
        <dbReference type="Proteomes" id="UP001257948"/>
    </source>
</evidence>